<dbReference type="AlphaFoldDB" id="A0A8T0CF01"/>
<dbReference type="GO" id="GO:0003700">
    <property type="term" value="F:DNA-binding transcription factor activity"/>
    <property type="evidence" value="ECO:0007669"/>
    <property type="project" value="InterPro"/>
</dbReference>
<gene>
    <name evidence="4" type="ORF">BT93_L5612</name>
</gene>
<reference evidence="4" key="1">
    <citation type="submission" date="2020-05" db="EMBL/GenBank/DDBJ databases">
        <title>WGS assembly of Corymbia citriodora subspecies variegata.</title>
        <authorList>
            <person name="Barry K."/>
            <person name="Hundley H."/>
            <person name="Shu S."/>
            <person name="Jenkins J."/>
            <person name="Grimwood J."/>
            <person name="Baten A."/>
        </authorList>
    </citation>
    <scope>NUCLEOTIDE SEQUENCE</scope>
    <source>
        <strain evidence="4">CV2-018</strain>
    </source>
</reference>
<comment type="caution">
    <text evidence="4">The sequence shown here is derived from an EMBL/GenBank/DDBJ whole genome shotgun (WGS) entry which is preliminary data.</text>
</comment>
<dbReference type="InterPro" id="IPR004827">
    <property type="entry name" value="bZIP"/>
</dbReference>
<dbReference type="InterPro" id="IPR046347">
    <property type="entry name" value="bZIP_sf"/>
</dbReference>
<feature type="compositionally biased region" description="Basic residues" evidence="2">
    <location>
        <begin position="182"/>
        <end position="196"/>
    </location>
</feature>
<evidence type="ECO:0000256" key="2">
    <source>
        <dbReference type="SAM" id="MobiDB-lite"/>
    </source>
</evidence>
<comment type="subcellular location">
    <subcellularLocation>
        <location evidence="1">Nucleus</location>
    </subcellularLocation>
</comment>
<dbReference type="GO" id="GO:0005634">
    <property type="term" value="C:nucleus"/>
    <property type="evidence" value="ECO:0007669"/>
    <property type="project" value="UniProtKB-SubCell"/>
</dbReference>
<sequence>MALFEDMTLPGVHDGSGDELFASGYVDASILNSPHQAHPLTVSPSEIFDDFGITSAPASTAFPPLDTPQLSYMGSTSSSFEPTPLDGYLDIDLDGEADPTMFPDLESFGEPLVAQNSFGLLTDLHSAPAPSPMVRQKSSPGRPPIVHDRKASLSAGIAKAYQKPRKDLPEITVDNEDDSVTAKRKKNTAAARKSRARKQETMSAMAAEIARLRAIVASLGADPDEEL</sequence>
<accession>A0A8T0CF01</accession>
<dbReference type="SUPFAM" id="SSF57959">
    <property type="entry name" value="Leucine zipper domain"/>
    <property type="match status" value="1"/>
</dbReference>
<feature type="domain" description="BZIP" evidence="3">
    <location>
        <begin position="183"/>
        <end position="197"/>
    </location>
</feature>
<dbReference type="Pfam" id="PF07716">
    <property type="entry name" value="bZIP_2"/>
    <property type="match status" value="1"/>
</dbReference>
<dbReference type="Proteomes" id="UP000806378">
    <property type="component" value="Unassembled WGS sequence"/>
</dbReference>
<evidence type="ECO:0000313" key="5">
    <source>
        <dbReference type="Proteomes" id="UP000806378"/>
    </source>
</evidence>
<proteinExistence type="predicted"/>
<dbReference type="EMBL" id="MU096502">
    <property type="protein sequence ID" value="KAF7846008.1"/>
    <property type="molecule type" value="Genomic_DNA"/>
</dbReference>
<evidence type="ECO:0000256" key="1">
    <source>
        <dbReference type="ARBA" id="ARBA00004123"/>
    </source>
</evidence>
<keyword evidence="5" id="KW-1185">Reference proteome</keyword>
<name>A0A8T0CF01_CORYI</name>
<dbReference type="OrthoDB" id="5419235at2759"/>
<protein>
    <recommendedName>
        <fullName evidence="3">BZIP domain-containing protein</fullName>
    </recommendedName>
</protein>
<feature type="region of interest" description="Disordered" evidence="2">
    <location>
        <begin position="172"/>
        <end position="202"/>
    </location>
</feature>
<dbReference type="CDD" id="cd12193">
    <property type="entry name" value="bZIP_GCN4"/>
    <property type="match status" value="1"/>
</dbReference>
<dbReference type="Gene3D" id="3.30.160.60">
    <property type="entry name" value="Classic Zinc Finger"/>
    <property type="match status" value="1"/>
</dbReference>
<evidence type="ECO:0000313" key="4">
    <source>
        <dbReference type="EMBL" id="KAF7846008.1"/>
    </source>
</evidence>
<organism evidence="4 5">
    <name type="scientific">Corymbia citriodora subsp. variegata</name>
    <dbReference type="NCBI Taxonomy" id="360336"/>
    <lineage>
        <taxon>Eukaryota</taxon>
        <taxon>Viridiplantae</taxon>
        <taxon>Streptophyta</taxon>
        <taxon>Embryophyta</taxon>
        <taxon>Tracheophyta</taxon>
        <taxon>Spermatophyta</taxon>
        <taxon>Magnoliopsida</taxon>
        <taxon>eudicotyledons</taxon>
        <taxon>Gunneridae</taxon>
        <taxon>Pentapetalae</taxon>
        <taxon>rosids</taxon>
        <taxon>malvids</taxon>
        <taxon>Myrtales</taxon>
        <taxon>Myrtaceae</taxon>
        <taxon>Myrtoideae</taxon>
        <taxon>Eucalypteae</taxon>
        <taxon>Corymbia</taxon>
    </lineage>
</organism>
<dbReference type="PROSITE" id="PS00036">
    <property type="entry name" value="BZIP_BASIC"/>
    <property type="match status" value="1"/>
</dbReference>
<evidence type="ECO:0000259" key="3">
    <source>
        <dbReference type="PROSITE" id="PS00036"/>
    </source>
</evidence>
<dbReference type="Gramene" id="rna-gnl|WGS:JABURB|Cocit.L5612.1">
    <property type="protein sequence ID" value="cds-KAF7846008.1"/>
    <property type="gene ID" value="gene-BT93_L5612"/>
</dbReference>